<dbReference type="PANTHER" id="PTHR31672">
    <property type="entry name" value="BNACNNG10540D PROTEIN"/>
    <property type="match status" value="1"/>
</dbReference>
<dbReference type="Pfam" id="PF00646">
    <property type="entry name" value="F-box"/>
    <property type="match status" value="1"/>
</dbReference>
<dbReference type="GO" id="GO:0004842">
    <property type="term" value="F:ubiquitin-protein transferase activity"/>
    <property type="evidence" value="ECO:0000318"/>
    <property type="project" value="GO_Central"/>
</dbReference>
<dbReference type="CDD" id="cd22157">
    <property type="entry name" value="F-box_AtFBW1-like"/>
    <property type="match status" value="1"/>
</dbReference>
<reference evidence="3" key="1">
    <citation type="journal article" date="2013" name="Science">
        <title>The Amborella genome and the evolution of flowering plants.</title>
        <authorList>
            <consortium name="Amborella Genome Project"/>
        </authorList>
    </citation>
    <scope>NUCLEOTIDE SEQUENCE [LARGE SCALE GENOMIC DNA]</scope>
</reference>
<dbReference type="NCBIfam" id="TIGR01640">
    <property type="entry name" value="F_box_assoc_1"/>
    <property type="match status" value="1"/>
</dbReference>
<dbReference type="SMART" id="SM00256">
    <property type="entry name" value="FBOX"/>
    <property type="match status" value="1"/>
</dbReference>
<name>U5DEK1_AMBTC</name>
<gene>
    <name evidence="2" type="ORF">AMTR_s00071p00030270</name>
</gene>
<dbReference type="InterPro" id="IPR017451">
    <property type="entry name" value="F-box-assoc_interact_dom"/>
</dbReference>
<organism evidence="2 3">
    <name type="scientific">Amborella trichopoda</name>
    <dbReference type="NCBI Taxonomy" id="13333"/>
    <lineage>
        <taxon>Eukaryota</taxon>
        <taxon>Viridiplantae</taxon>
        <taxon>Streptophyta</taxon>
        <taxon>Embryophyta</taxon>
        <taxon>Tracheophyta</taxon>
        <taxon>Spermatophyta</taxon>
        <taxon>Magnoliopsida</taxon>
        <taxon>Amborellales</taxon>
        <taxon>Amborellaceae</taxon>
        <taxon>Amborella</taxon>
    </lineage>
</organism>
<dbReference type="Gramene" id="ERN19867">
    <property type="protein sequence ID" value="ERN19867"/>
    <property type="gene ID" value="AMTR_s00071p00030270"/>
</dbReference>
<keyword evidence="3" id="KW-1185">Reference proteome</keyword>
<dbReference type="Gene3D" id="1.20.1280.50">
    <property type="match status" value="1"/>
</dbReference>
<dbReference type="Pfam" id="PF08268">
    <property type="entry name" value="FBA_3"/>
    <property type="match status" value="1"/>
</dbReference>
<dbReference type="GO" id="GO:0031146">
    <property type="term" value="P:SCF-dependent proteasomal ubiquitin-dependent protein catabolic process"/>
    <property type="evidence" value="ECO:0000318"/>
    <property type="project" value="GO_Central"/>
</dbReference>
<dbReference type="InterPro" id="IPR036047">
    <property type="entry name" value="F-box-like_dom_sf"/>
</dbReference>
<accession>U5DEK1</accession>
<feature type="domain" description="F-box" evidence="1">
    <location>
        <begin position="36"/>
        <end position="81"/>
    </location>
</feature>
<dbReference type="PANTHER" id="PTHR31672:SF13">
    <property type="entry name" value="F-BOX PROTEIN CPR30-LIKE"/>
    <property type="match status" value="1"/>
</dbReference>
<evidence type="ECO:0000259" key="1">
    <source>
        <dbReference type="PROSITE" id="PS50181"/>
    </source>
</evidence>
<dbReference type="SUPFAM" id="SSF81383">
    <property type="entry name" value="F-box domain"/>
    <property type="match status" value="1"/>
</dbReference>
<dbReference type="AlphaFoldDB" id="U5DEK1"/>
<dbReference type="PROSITE" id="PS50181">
    <property type="entry name" value="FBOX"/>
    <property type="match status" value="1"/>
</dbReference>
<proteinExistence type="predicted"/>
<dbReference type="InterPro" id="IPR050796">
    <property type="entry name" value="SCF_F-box_component"/>
</dbReference>
<dbReference type="HOGENOM" id="CLU_055525_1_0_1"/>
<protein>
    <recommendedName>
        <fullName evidence="1">F-box domain-containing protein</fullName>
    </recommendedName>
</protein>
<dbReference type="InterPro" id="IPR001810">
    <property type="entry name" value="F-box_dom"/>
</dbReference>
<sequence>MGSLVKCGPHFCGALIATISGFLTCLFGREKKGATGSPFCSLPDDIVIEILAKIPMKSICRFQAVSKSWESLLSSHHFAVVHSISTSQYFSLFLKYKIDGTHVFYADAHNNTSPSAYRKTEFQQENVKWVACSNGLVCCLMESKMGYYLAIGNPLIQSELIPLTMLEFQLHDYGFYFDPINQNFKILVNADAYIDPSTNESIAFLIFDSSVEEWRLPRNLPQIQIDALWMVVSVGSCCYGFSSKEPDEEILMAFDMEKEEWEIIHTPVTIRNNCSYKIQERDNELCLIQVTKHLGAEVQADIWVLHDEKKWVQVMRADLDKSGFSVLDRFGLELNDFLLFPDLWVGETLFLRIQVRPELSPSTLPLHYWNMQIAYDRKSGMFSELIVHPHLIGCFVMHRPTLFICKLEKDDKICIRLHFNPHPQAWSSKCIQWEKRGYVSGKQEARNGKGQRLSGDLNV</sequence>
<dbReference type="EMBL" id="KI392062">
    <property type="protein sequence ID" value="ERN19867.1"/>
    <property type="molecule type" value="Genomic_DNA"/>
</dbReference>
<dbReference type="InterPro" id="IPR013187">
    <property type="entry name" value="F-box-assoc_dom_typ3"/>
</dbReference>
<evidence type="ECO:0000313" key="2">
    <source>
        <dbReference type="EMBL" id="ERN19867.1"/>
    </source>
</evidence>
<dbReference type="Proteomes" id="UP000017836">
    <property type="component" value="Unassembled WGS sequence"/>
</dbReference>
<evidence type="ECO:0000313" key="3">
    <source>
        <dbReference type="Proteomes" id="UP000017836"/>
    </source>
</evidence>